<protein>
    <submittedName>
        <fullName evidence="1">Uncharacterized protein</fullName>
    </submittedName>
</protein>
<sequence length="178" mass="18783">MKKRLMKGGSMRTLAFIAIASLLLTGSIAFAYTTLWSGTASITIEVLEPPPMNGGGTPPPPDPEPLLELTVDEPTVTKGVIEGGVWTITLVQGESATISTHVRNPRDTEAWVELFTNGSGVNNITVSPGVTIGQLIGHGVVHSLAPESSLVIQFIIDVDGTAETGTLPDVLLEIREKE</sequence>
<dbReference type="EMBL" id="LAZR01069750">
    <property type="protein sequence ID" value="KKK47100.1"/>
    <property type="molecule type" value="Genomic_DNA"/>
</dbReference>
<dbReference type="AlphaFoldDB" id="A0A0F8WFZ2"/>
<organism evidence="1">
    <name type="scientific">marine sediment metagenome</name>
    <dbReference type="NCBI Taxonomy" id="412755"/>
    <lineage>
        <taxon>unclassified sequences</taxon>
        <taxon>metagenomes</taxon>
        <taxon>ecological metagenomes</taxon>
    </lineage>
</organism>
<evidence type="ECO:0000313" key="1">
    <source>
        <dbReference type="EMBL" id="KKK47100.1"/>
    </source>
</evidence>
<accession>A0A0F8WFZ2</accession>
<reference evidence="1" key="1">
    <citation type="journal article" date="2015" name="Nature">
        <title>Complex archaea that bridge the gap between prokaryotes and eukaryotes.</title>
        <authorList>
            <person name="Spang A."/>
            <person name="Saw J.H."/>
            <person name="Jorgensen S.L."/>
            <person name="Zaremba-Niedzwiedzka K."/>
            <person name="Martijn J."/>
            <person name="Lind A.E."/>
            <person name="van Eijk R."/>
            <person name="Schleper C."/>
            <person name="Guy L."/>
            <person name="Ettema T.J."/>
        </authorList>
    </citation>
    <scope>NUCLEOTIDE SEQUENCE</scope>
</reference>
<comment type="caution">
    <text evidence="1">The sequence shown here is derived from an EMBL/GenBank/DDBJ whole genome shotgun (WGS) entry which is preliminary data.</text>
</comment>
<gene>
    <name evidence="1" type="ORF">LCGC14_3158610</name>
</gene>
<name>A0A0F8WFZ2_9ZZZZ</name>
<proteinExistence type="predicted"/>